<dbReference type="AlphaFoldDB" id="A0AAU7KD34"/>
<dbReference type="PANTHER" id="PTHR10948:SF23">
    <property type="entry name" value="TRANSPOSASE INSI FOR INSERTION SEQUENCE ELEMENT IS30A-RELATED"/>
    <property type="match status" value="1"/>
</dbReference>
<dbReference type="InterPro" id="IPR036397">
    <property type="entry name" value="RNaseH_sf"/>
</dbReference>
<dbReference type="InterPro" id="IPR025246">
    <property type="entry name" value="IS30-like_HTH"/>
</dbReference>
<dbReference type="EMBL" id="CP098827">
    <property type="protein sequence ID" value="XBO69596.1"/>
    <property type="molecule type" value="Genomic_DNA"/>
</dbReference>
<dbReference type="GO" id="GO:0005829">
    <property type="term" value="C:cytosol"/>
    <property type="evidence" value="ECO:0007669"/>
    <property type="project" value="TreeGrafter"/>
</dbReference>
<dbReference type="Pfam" id="PF00665">
    <property type="entry name" value="rve"/>
    <property type="match status" value="1"/>
</dbReference>
<dbReference type="InterPro" id="IPR001584">
    <property type="entry name" value="Integrase_cat-core"/>
</dbReference>
<evidence type="ECO:0000256" key="5">
    <source>
        <dbReference type="ARBA" id="ARBA00023172"/>
    </source>
</evidence>
<dbReference type="NCBIfam" id="NF033563">
    <property type="entry name" value="transpos_IS30"/>
    <property type="match status" value="1"/>
</dbReference>
<dbReference type="RefSeq" id="WP_348826708.1">
    <property type="nucleotide sequence ID" value="NZ_CP098827.1"/>
</dbReference>
<evidence type="ECO:0000256" key="3">
    <source>
        <dbReference type="ARBA" id="ARBA00022578"/>
    </source>
</evidence>
<reference evidence="7" key="1">
    <citation type="submission" date="2022-06" db="EMBL/GenBank/DDBJ databases">
        <title>A novel DMS-producing enzyme.</title>
        <authorList>
            <person name="Zhang Y."/>
        </authorList>
    </citation>
    <scope>NUCLEOTIDE SEQUENCE</scope>
    <source>
        <strain evidence="7">RT37</strain>
    </source>
</reference>
<proteinExistence type="inferred from homology"/>
<sequence>MTHCYHHLTAEERATIMLMREGHSIRSIAKFLGRGASTISRELARHAVPSHAGYDASLAGFRATLTRHRARRQSKLRLGTPLFDLVTYLLRKYWSPRQIAITLKRMYPNDPTRQVSHEAIYNALYVMPRGSLKKELIACLRQGKGKRRPRSRGKDRRRQIPDLVSIHLRPPEIEDRLMPGHWEGDLIMGASNRSAVGTLVERTTRFVILVKMDGTTATDAMVGFSDKLNRVPRSLRLSMTYDQGSEMVKHAEITQRTGTAIYFADPHSPWQRGSNENTNGLLRQYLPKGTDLSTYTQEELDEIADSLNTRPRETLNAKTPLEVYAEVLQMSVPGSPALQ</sequence>
<dbReference type="InterPro" id="IPR001598">
    <property type="entry name" value="Transposase_IS30_CS"/>
</dbReference>
<evidence type="ECO:0000313" key="7">
    <source>
        <dbReference type="EMBL" id="XBO69596.1"/>
    </source>
</evidence>
<keyword evidence="4" id="KW-0238">DNA-binding</keyword>
<dbReference type="PANTHER" id="PTHR10948">
    <property type="entry name" value="TRANSPOSASE"/>
    <property type="match status" value="1"/>
</dbReference>
<feature type="domain" description="Integrase catalytic" evidence="6">
    <location>
        <begin position="175"/>
        <end position="328"/>
    </location>
</feature>
<evidence type="ECO:0000256" key="1">
    <source>
        <dbReference type="ARBA" id="ARBA00002190"/>
    </source>
</evidence>
<comment type="similarity">
    <text evidence="2">Belongs to the transposase IS30 family.</text>
</comment>
<dbReference type="GO" id="GO:0004803">
    <property type="term" value="F:transposase activity"/>
    <property type="evidence" value="ECO:0007669"/>
    <property type="project" value="InterPro"/>
</dbReference>
<evidence type="ECO:0000259" key="6">
    <source>
        <dbReference type="PROSITE" id="PS50994"/>
    </source>
</evidence>
<dbReference type="GO" id="GO:0003677">
    <property type="term" value="F:DNA binding"/>
    <property type="evidence" value="ECO:0007669"/>
    <property type="project" value="UniProtKB-KW"/>
</dbReference>
<dbReference type="InterPro" id="IPR053392">
    <property type="entry name" value="Transposase_IS30-like"/>
</dbReference>
<name>A0AAU7KD34_9GAMM</name>
<protein>
    <submittedName>
        <fullName evidence="7">IS30 family transposase</fullName>
    </submittedName>
</protein>
<gene>
    <name evidence="7" type="ORF">NFG58_13270</name>
</gene>
<accession>A0AAU7KD34</accession>
<keyword evidence="3" id="KW-0815">Transposition</keyword>
<dbReference type="GO" id="GO:0006313">
    <property type="term" value="P:DNA transposition"/>
    <property type="evidence" value="ECO:0007669"/>
    <property type="project" value="InterPro"/>
</dbReference>
<organism evidence="7">
    <name type="scientific">Halomonas sp. RT37</name>
    <dbReference type="NCBI Taxonomy" id="2950872"/>
    <lineage>
        <taxon>Bacteria</taxon>
        <taxon>Pseudomonadati</taxon>
        <taxon>Pseudomonadota</taxon>
        <taxon>Gammaproteobacteria</taxon>
        <taxon>Oceanospirillales</taxon>
        <taxon>Halomonadaceae</taxon>
        <taxon>Halomonas</taxon>
    </lineage>
</organism>
<dbReference type="PROSITE" id="PS01043">
    <property type="entry name" value="TRANSPOSASE_IS30"/>
    <property type="match status" value="1"/>
</dbReference>
<dbReference type="Gene3D" id="3.30.420.10">
    <property type="entry name" value="Ribonuclease H-like superfamily/Ribonuclease H"/>
    <property type="match status" value="1"/>
</dbReference>
<evidence type="ECO:0000256" key="4">
    <source>
        <dbReference type="ARBA" id="ARBA00023125"/>
    </source>
</evidence>
<evidence type="ECO:0000256" key="2">
    <source>
        <dbReference type="ARBA" id="ARBA00006363"/>
    </source>
</evidence>
<dbReference type="PROSITE" id="PS50994">
    <property type="entry name" value="INTEGRASE"/>
    <property type="match status" value="1"/>
</dbReference>
<dbReference type="Pfam" id="PF13936">
    <property type="entry name" value="HTH_38"/>
    <property type="match status" value="1"/>
</dbReference>
<dbReference type="InterPro" id="IPR051917">
    <property type="entry name" value="Transposase-Integrase"/>
</dbReference>
<dbReference type="InterPro" id="IPR012337">
    <property type="entry name" value="RNaseH-like_sf"/>
</dbReference>
<comment type="function">
    <text evidence="1">Required for the transposition of the insertion element.</text>
</comment>
<dbReference type="GO" id="GO:0015074">
    <property type="term" value="P:DNA integration"/>
    <property type="evidence" value="ECO:0007669"/>
    <property type="project" value="InterPro"/>
</dbReference>
<dbReference type="SUPFAM" id="SSF53098">
    <property type="entry name" value="Ribonuclease H-like"/>
    <property type="match status" value="1"/>
</dbReference>
<keyword evidence="5" id="KW-0233">DNA recombination</keyword>